<proteinExistence type="predicted"/>
<reference evidence="1" key="2">
    <citation type="journal article" date="2021" name="PeerJ">
        <title>Extensive microbial diversity within the chicken gut microbiome revealed by metagenomics and culture.</title>
        <authorList>
            <person name="Gilroy R."/>
            <person name="Ravi A."/>
            <person name="Getino M."/>
            <person name="Pursley I."/>
            <person name="Horton D.L."/>
            <person name="Alikhan N.F."/>
            <person name="Baker D."/>
            <person name="Gharbi K."/>
            <person name="Hall N."/>
            <person name="Watson M."/>
            <person name="Adriaenssens E.M."/>
            <person name="Foster-Nyarko E."/>
            <person name="Jarju S."/>
            <person name="Secka A."/>
            <person name="Antonio M."/>
            <person name="Oren A."/>
            <person name="Chaudhuri R.R."/>
            <person name="La Ragione R."/>
            <person name="Hildebrand F."/>
            <person name="Pallen M.J."/>
        </authorList>
    </citation>
    <scope>NUCLEOTIDE SEQUENCE</scope>
    <source>
        <strain evidence="1">E3-2379</strain>
    </source>
</reference>
<reference evidence="1" key="1">
    <citation type="submission" date="2020-10" db="EMBL/GenBank/DDBJ databases">
        <authorList>
            <person name="Gilroy R."/>
        </authorList>
    </citation>
    <scope>NUCLEOTIDE SEQUENCE</scope>
    <source>
        <strain evidence="1">E3-2379</strain>
    </source>
</reference>
<gene>
    <name evidence="1" type="ORF">IAC13_05190</name>
</gene>
<dbReference type="Pfam" id="PF10117">
    <property type="entry name" value="McrBC"/>
    <property type="match status" value="1"/>
</dbReference>
<dbReference type="Proteomes" id="UP000823618">
    <property type="component" value="Unassembled WGS sequence"/>
</dbReference>
<dbReference type="GO" id="GO:0004519">
    <property type="term" value="F:endonuclease activity"/>
    <property type="evidence" value="ECO:0007669"/>
    <property type="project" value="UniProtKB-KW"/>
</dbReference>
<name>A0A9D9N7Q6_9FIRM</name>
<keyword evidence="1" id="KW-0378">Hydrolase</keyword>
<dbReference type="InterPro" id="IPR019292">
    <property type="entry name" value="McrC"/>
</dbReference>
<dbReference type="PANTHER" id="PTHR38733">
    <property type="entry name" value="PROTEIN MCRC"/>
    <property type="match status" value="1"/>
</dbReference>
<dbReference type="AlphaFoldDB" id="A0A9D9N7Q6"/>
<keyword evidence="1" id="KW-0540">Nuclease</keyword>
<sequence length="303" mass="36843">MIKIQNIYYMLAYAFYQLQQDGIWEGEVEQFENTLDLLGELFYQGLRIQVKQGLKQEYRSKQEVRKEIRGKIHFLETVKRDGFQKQQMVCSYQQMTKNCQHNQIIKTTLKLLLDSPIEQKRKNKLKRLLRYFYEIEYISLEHVQWKKEQKRGSFRYQFLITLCYLIVKGFIQKDEKGNIKFRKFLDEQRMSRLYEKFLLEYYKKEMPMLTVKASQISWVIDEGETFMLPKMQTDIMISNQEKTLIIDAKYYENIFYTRQDFGTKTIHSKHLYQIFTYVKNQDKEQKGNVYGLLLYAKTEEEDT</sequence>
<keyword evidence="1" id="KW-0255">Endonuclease</keyword>
<evidence type="ECO:0000313" key="1">
    <source>
        <dbReference type="EMBL" id="MBO8463309.1"/>
    </source>
</evidence>
<accession>A0A9D9N7Q6</accession>
<feature type="non-terminal residue" evidence="1">
    <location>
        <position position="303"/>
    </location>
</feature>
<organism evidence="1 2">
    <name type="scientific">Candidatus Scybalomonas excrementavium</name>
    <dbReference type="NCBI Taxonomy" id="2840943"/>
    <lineage>
        <taxon>Bacteria</taxon>
        <taxon>Bacillati</taxon>
        <taxon>Bacillota</taxon>
        <taxon>Clostridia</taxon>
        <taxon>Lachnospirales</taxon>
        <taxon>Lachnospiraceae</taxon>
        <taxon>Lachnospiraceae incertae sedis</taxon>
        <taxon>Candidatus Scybalomonas</taxon>
    </lineage>
</organism>
<dbReference type="PANTHER" id="PTHR38733:SF1">
    <property type="entry name" value="TYPE IV METHYL-DIRECTED RESTRICTION ENZYME ECOKMCRBC"/>
    <property type="match status" value="1"/>
</dbReference>
<dbReference type="EMBL" id="JADIML010000143">
    <property type="protein sequence ID" value="MBO8463309.1"/>
    <property type="molecule type" value="Genomic_DNA"/>
</dbReference>
<evidence type="ECO:0000313" key="2">
    <source>
        <dbReference type="Proteomes" id="UP000823618"/>
    </source>
</evidence>
<protein>
    <submittedName>
        <fullName evidence="1">5-methylcytosine-specific restriction endonuclease system specificity protein McrC</fullName>
    </submittedName>
</protein>
<comment type="caution">
    <text evidence="1">The sequence shown here is derived from an EMBL/GenBank/DDBJ whole genome shotgun (WGS) entry which is preliminary data.</text>
</comment>